<organism evidence="2 3">
    <name type="scientific">Teratosphaeria nubilosa</name>
    <dbReference type="NCBI Taxonomy" id="161662"/>
    <lineage>
        <taxon>Eukaryota</taxon>
        <taxon>Fungi</taxon>
        <taxon>Dikarya</taxon>
        <taxon>Ascomycota</taxon>
        <taxon>Pezizomycotina</taxon>
        <taxon>Dothideomycetes</taxon>
        <taxon>Dothideomycetidae</taxon>
        <taxon>Mycosphaerellales</taxon>
        <taxon>Teratosphaeriaceae</taxon>
        <taxon>Teratosphaeria</taxon>
    </lineage>
</organism>
<accession>A0A6G1LLC8</accession>
<keyword evidence="1" id="KW-0732">Signal</keyword>
<evidence type="ECO:0000313" key="2">
    <source>
        <dbReference type="EMBL" id="KAF2773666.1"/>
    </source>
</evidence>
<evidence type="ECO:0000313" key="3">
    <source>
        <dbReference type="Proteomes" id="UP000799436"/>
    </source>
</evidence>
<feature type="signal peptide" evidence="1">
    <location>
        <begin position="1"/>
        <end position="20"/>
    </location>
</feature>
<keyword evidence="3" id="KW-1185">Reference proteome</keyword>
<proteinExistence type="predicted"/>
<dbReference type="PROSITE" id="PS51257">
    <property type="entry name" value="PROKAR_LIPOPROTEIN"/>
    <property type="match status" value="1"/>
</dbReference>
<dbReference type="EMBL" id="ML995810">
    <property type="protein sequence ID" value="KAF2773666.1"/>
    <property type="molecule type" value="Genomic_DNA"/>
</dbReference>
<evidence type="ECO:0000256" key="1">
    <source>
        <dbReference type="SAM" id="SignalP"/>
    </source>
</evidence>
<dbReference type="AlphaFoldDB" id="A0A6G1LLC8"/>
<name>A0A6G1LLC8_9PEZI</name>
<protein>
    <submittedName>
        <fullName evidence="2">Uncharacterized protein</fullName>
    </submittedName>
</protein>
<reference evidence="2" key="1">
    <citation type="journal article" date="2020" name="Stud. Mycol.">
        <title>101 Dothideomycetes genomes: a test case for predicting lifestyles and emergence of pathogens.</title>
        <authorList>
            <person name="Haridas S."/>
            <person name="Albert R."/>
            <person name="Binder M."/>
            <person name="Bloem J."/>
            <person name="Labutti K."/>
            <person name="Salamov A."/>
            <person name="Andreopoulos B."/>
            <person name="Baker S."/>
            <person name="Barry K."/>
            <person name="Bills G."/>
            <person name="Bluhm B."/>
            <person name="Cannon C."/>
            <person name="Castanera R."/>
            <person name="Culley D."/>
            <person name="Daum C."/>
            <person name="Ezra D."/>
            <person name="Gonzalez J."/>
            <person name="Henrissat B."/>
            <person name="Kuo A."/>
            <person name="Liang C."/>
            <person name="Lipzen A."/>
            <person name="Lutzoni F."/>
            <person name="Magnuson J."/>
            <person name="Mondo S."/>
            <person name="Nolan M."/>
            <person name="Ohm R."/>
            <person name="Pangilinan J."/>
            <person name="Park H.-J."/>
            <person name="Ramirez L."/>
            <person name="Alfaro M."/>
            <person name="Sun H."/>
            <person name="Tritt A."/>
            <person name="Yoshinaga Y."/>
            <person name="Zwiers L.-H."/>
            <person name="Turgeon B."/>
            <person name="Goodwin S."/>
            <person name="Spatafora J."/>
            <person name="Crous P."/>
            <person name="Grigoriev I."/>
        </authorList>
    </citation>
    <scope>NUCLEOTIDE SEQUENCE</scope>
    <source>
        <strain evidence="2">CBS 116005</strain>
    </source>
</reference>
<gene>
    <name evidence="2" type="ORF">EJ03DRAFT_323616</name>
</gene>
<sequence>MKTLNLTAFLVITMATSAFAAGCSCDSVHCDRGNGVDGYLWNCMPSNDDPSNHYGPANNDCTFLHVIKNSGMKNYCCTYKDTNHGT</sequence>
<feature type="chain" id="PRO_5026097581" evidence="1">
    <location>
        <begin position="21"/>
        <end position="86"/>
    </location>
</feature>
<dbReference type="Proteomes" id="UP000799436">
    <property type="component" value="Unassembled WGS sequence"/>
</dbReference>